<dbReference type="InterPro" id="IPR003609">
    <property type="entry name" value="Pan_app"/>
</dbReference>
<proteinExistence type="predicted"/>
<dbReference type="RefSeq" id="XP_031565773.1">
    <property type="nucleotide sequence ID" value="XM_031709913.1"/>
</dbReference>
<dbReference type="Pfam" id="PF00024">
    <property type="entry name" value="PAN_1"/>
    <property type="match status" value="1"/>
</dbReference>
<sequence length="288" mass="32919">MLHHQKNTECLLFIFIYFGYFYLTLTQDNLQTSFTKVPFKSLEGNSTQHILVSSILRCCWKCQRLPECFSLNFSHQPKQNGLYECVLLSSNENQSGRLLKPSDAYHHYIRLQASKLLPAIPDREEAEKSWLKINSCPVCFGAKNSSYGRFDLKQNGTITTVKLVHLFGYVTCNYKHQSASSNWGCGAYVSGANKTFPDKLLTIITNDKNQKILPQDEYIEKPNILAYVLPGEFTSQSPELIFPNFTTPMKVAAGQEYRIWYGQDLLDVFEDKNNGTACADVYMYGWFG</sequence>
<evidence type="ECO:0000256" key="1">
    <source>
        <dbReference type="SAM" id="Phobius"/>
    </source>
</evidence>
<name>A0A6P8IGG5_ACTTE</name>
<dbReference type="SUPFAM" id="SSF57414">
    <property type="entry name" value="Hairpin loop containing domain-like"/>
    <property type="match status" value="1"/>
</dbReference>
<keyword evidence="3" id="KW-1185">Reference proteome</keyword>
<dbReference type="Proteomes" id="UP000515163">
    <property type="component" value="Unplaced"/>
</dbReference>
<dbReference type="InParanoid" id="A0A6P8IGG5"/>
<gene>
    <name evidence="4" type="primary">LOC116300938</name>
</gene>
<keyword evidence="1" id="KW-0472">Membrane</keyword>
<dbReference type="KEGG" id="aten:116300938"/>
<organism evidence="3 4">
    <name type="scientific">Actinia tenebrosa</name>
    <name type="common">Australian red waratah sea anemone</name>
    <dbReference type="NCBI Taxonomy" id="6105"/>
    <lineage>
        <taxon>Eukaryota</taxon>
        <taxon>Metazoa</taxon>
        <taxon>Cnidaria</taxon>
        <taxon>Anthozoa</taxon>
        <taxon>Hexacorallia</taxon>
        <taxon>Actiniaria</taxon>
        <taxon>Actiniidae</taxon>
        <taxon>Actinia</taxon>
    </lineage>
</organism>
<feature type="domain" description="Apple" evidence="2">
    <location>
        <begin position="33"/>
        <end position="104"/>
    </location>
</feature>
<protein>
    <submittedName>
        <fullName evidence="4">Uncharacterized protein LOC116300938</fullName>
    </submittedName>
</protein>
<reference evidence="4" key="1">
    <citation type="submission" date="2025-08" db="UniProtKB">
        <authorList>
            <consortium name="RefSeq"/>
        </authorList>
    </citation>
    <scope>IDENTIFICATION</scope>
    <source>
        <tissue evidence="4">Tentacle</tissue>
    </source>
</reference>
<keyword evidence="1" id="KW-0812">Transmembrane</keyword>
<dbReference type="GeneID" id="116300938"/>
<keyword evidence="1" id="KW-1133">Transmembrane helix</keyword>
<feature type="transmembrane region" description="Helical" evidence="1">
    <location>
        <begin position="7"/>
        <end position="25"/>
    </location>
</feature>
<evidence type="ECO:0000259" key="2">
    <source>
        <dbReference type="Pfam" id="PF00024"/>
    </source>
</evidence>
<dbReference type="AlphaFoldDB" id="A0A6P8IGG5"/>
<dbReference type="OrthoDB" id="5945719at2759"/>
<evidence type="ECO:0000313" key="3">
    <source>
        <dbReference type="Proteomes" id="UP000515163"/>
    </source>
</evidence>
<evidence type="ECO:0000313" key="4">
    <source>
        <dbReference type="RefSeq" id="XP_031565773.1"/>
    </source>
</evidence>
<accession>A0A6P8IGG5</accession>